<evidence type="ECO:0000313" key="1">
    <source>
        <dbReference type="EMBL" id="GAI58786.1"/>
    </source>
</evidence>
<dbReference type="AlphaFoldDB" id="X1QVF8"/>
<feature type="non-terminal residue" evidence="1">
    <location>
        <position position="1"/>
    </location>
</feature>
<gene>
    <name evidence="1" type="ORF">S06H3_55762</name>
</gene>
<reference evidence="1" key="1">
    <citation type="journal article" date="2014" name="Front. Microbiol.">
        <title>High frequency of phylogenetically diverse reductive dehalogenase-homologous genes in deep subseafloor sedimentary metagenomes.</title>
        <authorList>
            <person name="Kawai M."/>
            <person name="Futagami T."/>
            <person name="Toyoda A."/>
            <person name="Takaki Y."/>
            <person name="Nishi S."/>
            <person name="Hori S."/>
            <person name="Arai W."/>
            <person name="Tsubouchi T."/>
            <person name="Morono Y."/>
            <person name="Uchiyama I."/>
            <person name="Ito T."/>
            <person name="Fujiyama A."/>
            <person name="Inagaki F."/>
            <person name="Takami H."/>
        </authorList>
    </citation>
    <scope>NUCLEOTIDE SEQUENCE</scope>
    <source>
        <strain evidence="1">Expedition CK06-06</strain>
    </source>
</reference>
<proteinExistence type="predicted"/>
<dbReference type="Gene3D" id="2.60.120.260">
    <property type="entry name" value="Galactose-binding domain-like"/>
    <property type="match status" value="1"/>
</dbReference>
<name>X1QVF8_9ZZZZ</name>
<comment type="caution">
    <text evidence="1">The sequence shown here is derived from an EMBL/GenBank/DDBJ whole genome shotgun (WGS) entry which is preliminary data.</text>
</comment>
<accession>X1QVF8</accession>
<evidence type="ECO:0008006" key="2">
    <source>
        <dbReference type="Google" id="ProtNLM"/>
    </source>
</evidence>
<protein>
    <recommendedName>
        <fullName evidence="2">Peptidase M6-like domain-containing protein</fullName>
    </recommendedName>
</protein>
<dbReference type="EMBL" id="BARV01035778">
    <property type="protein sequence ID" value="GAI58786.1"/>
    <property type="molecule type" value="Genomic_DNA"/>
</dbReference>
<sequence>APWTISGSNWGIRDTMDTYGPDTCAFFGYQYAGIPSTDIPEYPGNQTGYLISPTIDITGWDSLFLSFNYWGDFEAAASNFDGGIIEISANNGATWVQVDSLAEGHLNPTYDAELSGTGQIGTPWAYCYDTPGWVSVSSLDLIDLAYASPGDQVKIRFIFAFFKSIIIIQ</sequence>
<organism evidence="1">
    <name type="scientific">marine sediment metagenome</name>
    <dbReference type="NCBI Taxonomy" id="412755"/>
    <lineage>
        <taxon>unclassified sequences</taxon>
        <taxon>metagenomes</taxon>
        <taxon>ecological metagenomes</taxon>
    </lineage>
</organism>